<feature type="binding site" evidence="16">
    <location>
        <position position="268"/>
    </location>
    <ligand>
        <name>Mg(2+)</name>
        <dbReference type="ChEBI" id="CHEBI:18420"/>
        <label>1</label>
    </ligand>
</feature>
<comment type="pathway">
    <text evidence="14">Cell wall biogenesis; peptidoglycan biosynthesis.</text>
</comment>
<dbReference type="InterPro" id="IPR011127">
    <property type="entry name" value="Dala_Dala_lig_N"/>
</dbReference>
<evidence type="ECO:0000313" key="20">
    <source>
        <dbReference type="Proteomes" id="UP000002620"/>
    </source>
</evidence>
<feature type="binding site" evidence="16">
    <location>
        <position position="268"/>
    </location>
    <ligand>
        <name>Mg(2+)</name>
        <dbReference type="ChEBI" id="CHEBI:18420"/>
        <label>2</label>
    </ligand>
</feature>
<dbReference type="eggNOG" id="COG1181">
    <property type="taxonomic scope" value="Bacteria"/>
</dbReference>
<dbReference type="InterPro" id="IPR016185">
    <property type="entry name" value="PreATP-grasp_dom_sf"/>
</dbReference>
<keyword evidence="4 14" id="KW-0963">Cytoplasm</keyword>
<name>C9RDA7_AMMDK</name>
<evidence type="ECO:0000256" key="9">
    <source>
        <dbReference type="ARBA" id="ARBA00022842"/>
    </source>
</evidence>
<feature type="binding site" evidence="16">
    <location>
        <position position="255"/>
    </location>
    <ligand>
        <name>Mg(2+)</name>
        <dbReference type="ChEBI" id="CHEBI:18420"/>
        <label>1</label>
    </ligand>
</feature>
<dbReference type="Gene3D" id="3.30.470.20">
    <property type="entry name" value="ATP-grasp fold, B domain"/>
    <property type="match status" value="1"/>
</dbReference>
<feature type="active site" evidence="15">
    <location>
        <position position="145"/>
    </location>
</feature>
<dbReference type="HAMAP" id="MF_00047">
    <property type="entry name" value="Dala_Dala_lig"/>
    <property type="match status" value="1"/>
</dbReference>
<dbReference type="EC" id="6.3.2.4" evidence="14"/>
<keyword evidence="10 14" id="KW-0133">Cell shape</keyword>
<reference evidence="19 20" key="1">
    <citation type="submission" date="2009-10" db="EMBL/GenBank/DDBJ databases">
        <title>Complete sequence of chromosome of Ammonifex degensii KC4.</title>
        <authorList>
            <consortium name="US DOE Joint Genome Institute"/>
            <person name="Kerfeld C."/>
            <person name="Goodner B."/>
            <person name="Huber H."/>
            <person name="Stetter K."/>
            <person name="Lucas S."/>
            <person name="Copeland A."/>
            <person name="Lapidus A."/>
            <person name="Glavina del Rio T."/>
            <person name="Dalin E."/>
            <person name="Tice H."/>
            <person name="Bruce D."/>
            <person name="Goodwin L."/>
            <person name="Pitluck S."/>
            <person name="Saunders E."/>
            <person name="Brettin T."/>
            <person name="Detter J.C."/>
            <person name="Han C."/>
            <person name="Larimer F."/>
            <person name="Land M."/>
            <person name="Hauser L."/>
            <person name="Kyrpides N."/>
            <person name="Ovchinnikova G."/>
            <person name="Richardson P."/>
        </authorList>
    </citation>
    <scope>NUCLEOTIDE SEQUENCE [LARGE SCALE GENOMIC DNA]</scope>
    <source>
        <strain evidence="20">DSM 10501 / KC4</strain>
    </source>
</reference>
<feature type="active site" evidence="15">
    <location>
        <position position="13"/>
    </location>
</feature>
<dbReference type="Pfam" id="PF07478">
    <property type="entry name" value="Dala_Dala_lig_C"/>
    <property type="match status" value="1"/>
</dbReference>
<keyword evidence="9 16" id="KW-0460">Magnesium</keyword>
<dbReference type="NCBIfam" id="TIGR01205">
    <property type="entry name" value="D_ala_D_alaTIGR"/>
    <property type="match status" value="1"/>
</dbReference>
<dbReference type="PANTHER" id="PTHR23132">
    <property type="entry name" value="D-ALANINE--D-ALANINE LIGASE"/>
    <property type="match status" value="1"/>
</dbReference>
<dbReference type="STRING" id="429009.Adeg_1108"/>
<dbReference type="Proteomes" id="UP000002620">
    <property type="component" value="Chromosome"/>
</dbReference>
<dbReference type="Gene3D" id="3.40.50.20">
    <property type="match status" value="1"/>
</dbReference>
<feature type="binding site" evidence="16">
    <location>
        <position position="270"/>
    </location>
    <ligand>
        <name>Mg(2+)</name>
        <dbReference type="ChEBI" id="CHEBI:18420"/>
        <label>2</label>
    </ligand>
</feature>
<comment type="catalytic activity">
    <reaction evidence="14">
        <text>2 D-alanine + ATP = D-alanyl-D-alanine + ADP + phosphate + H(+)</text>
        <dbReference type="Rhea" id="RHEA:11224"/>
        <dbReference type="ChEBI" id="CHEBI:15378"/>
        <dbReference type="ChEBI" id="CHEBI:30616"/>
        <dbReference type="ChEBI" id="CHEBI:43474"/>
        <dbReference type="ChEBI" id="CHEBI:57416"/>
        <dbReference type="ChEBI" id="CHEBI:57822"/>
        <dbReference type="ChEBI" id="CHEBI:456216"/>
        <dbReference type="EC" id="6.3.2.4"/>
    </reaction>
</comment>
<evidence type="ECO:0000256" key="14">
    <source>
        <dbReference type="HAMAP-Rule" id="MF_00047"/>
    </source>
</evidence>
<evidence type="ECO:0000256" key="2">
    <source>
        <dbReference type="ARBA" id="ARBA00004496"/>
    </source>
</evidence>
<feature type="domain" description="ATP-grasp" evidence="18">
    <location>
        <begin position="99"/>
        <end position="301"/>
    </location>
</feature>
<dbReference type="PIRSF" id="PIRSF039102">
    <property type="entry name" value="Ddl/VanB"/>
    <property type="match status" value="1"/>
</dbReference>
<comment type="function">
    <text evidence="14">Cell wall formation.</text>
</comment>
<evidence type="ECO:0000256" key="11">
    <source>
        <dbReference type="ARBA" id="ARBA00022984"/>
    </source>
</evidence>
<dbReference type="PROSITE" id="PS00843">
    <property type="entry name" value="DALA_DALA_LIGASE_1"/>
    <property type="match status" value="1"/>
</dbReference>
<dbReference type="GO" id="GO:0008360">
    <property type="term" value="P:regulation of cell shape"/>
    <property type="evidence" value="ECO:0007669"/>
    <property type="project" value="UniProtKB-KW"/>
</dbReference>
<dbReference type="InterPro" id="IPR013815">
    <property type="entry name" value="ATP_grasp_subdomain_1"/>
</dbReference>
<dbReference type="GO" id="GO:0046872">
    <property type="term" value="F:metal ion binding"/>
    <property type="evidence" value="ECO:0007669"/>
    <property type="project" value="UniProtKB-KW"/>
</dbReference>
<keyword evidence="8 17" id="KW-0067">ATP-binding</keyword>
<evidence type="ECO:0000256" key="4">
    <source>
        <dbReference type="ARBA" id="ARBA00022490"/>
    </source>
</evidence>
<dbReference type="EMBL" id="CP001785">
    <property type="protein sequence ID" value="ACX52234.1"/>
    <property type="molecule type" value="Genomic_DNA"/>
</dbReference>
<dbReference type="RefSeq" id="WP_015739111.1">
    <property type="nucleotide sequence ID" value="NC_013385.1"/>
</dbReference>
<dbReference type="GO" id="GO:0005524">
    <property type="term" value="F:ATP binding"/>
    <property type="evidence" value="ECO:0007669"/>
    <property type="project" value="UniProtKB-UniRule"/>
</dbReference>
<protein>
    <recommendedName>
        <fullName evidence="14">D-alanine--D-alanine ligase</fullName>
        <ecNumber evidence="14">6.3.2.4</ecNumber>
    </recommendedName>
    <alternativeName>
        <fullName evidence="14">D-Ala-D-Ala ligase</fullName>
    </alternativeName>
    <alternativeName>
        <fullName evidence="14">D-alanylalanine synthetase</fullName>
    </alternativeName>
</protein>
<dbReference type="UniPathway" id="UPA00219"/>
<proteinExistence type="inferred from homology"/>
<evidence type="ECO:0000256" key="17">
    <source>
        <dbReference type="PROSITE-ProRule" id="PRU00409"/>
    </source>
</evidence>
<comment type="cofactor">
    <cofactor evidence="16">
        <name>Mg(2+)</name>
        <dbReference type="ChEBI" id="CHEBI:18420"/>
    </cofactor>
    <cofactor evidence="16">
        <name>Mn(2+)</name>
        <dbReference type="ChEBI" id="CHEBI:29035"/>
    </cofactor>
    <text evidence="16">Binds 2 magnesium or manganese ions per subunit.</text>
</comment>
<keyword evidence="20" id="KW-1185">Reference proteome</keyword>
<dbReference type="GO" id="GO:0009252">
    <property type="term" value="P:peptidoglycan biosynthetic process"/>
    <property type="evidence" value="ECO:0007669"/>
    <property type="project" value="UniProtKB-UniRule"/>
</dbReference>
<evidence type="ECO:0000256" key="12">
    <source>
        <dbReference type="ARBA" id="ARBA00023211"/>
    </source>
</evidence>
<dbReference type="PROSITE" id="PS50975">
    <property type="entry name" value="ATP_GRASP"/>
    <property type="match status" value="1"/>
</dbReference>
<dbReference type="FunFam" id="3.30.470.20:FF:000008">
    <property type="entry name" value="D-alanine--D-alanine ligase"/>
    <property type="match status" value="1"/>
</dbReference>
<dbReference type="SUPFAM" id="SSF52440">
    <property type="entry name" value="PreATP-grasp domain"/>
    <property type="match status" value="1"/>
</dbReference>
<keyword evidence="12 16" id="KW-0464">Manganese</keyword>
<keyword evidence="13 14" id="KW-0961">Cell wall biogenesis/degradation</keyword>
<dbReference type="NCBIfam" id="NF002528">
    <property type="entry name" value="PRK01966.1-4"/>
    <property type="match status" value="1"/>
</dbReference>
<comment type="cofactor">
    <cofactor evidence="1">
        <name>Mn(2+)</name>
        <dbReference type="ChEBI" id="CHEBI:29035"/>
    </cofactor>
</comment>
<evidence type="ECO:0000259" key="18">
    <source>
        <dbReference type="PROSITE" id="PS50975"/>
    </source>
</evidence>
<evidence type="ECO:0000256" key="10">
    <source>
        <dbReference type="ARBA" id="ARBA00022960"/>
    </source>
</evidence>
<sequence>MRVAVLCGGNSAEREVSLRSGEAVYRALQERGWEAVKIDVGPDIALRLSEVKPDVVFLALHGKGGEDGSIQGLLEVMGLPYTGPGILASALAMNKIATKRYLRSASLPTPDFITLDKEETHDEWLQRVKEFRPFPVVVKAPTQGSSLGMNIVRREEELLPALAEAFRYDPVVLVEEFIEGVEVTAAVLGNRKPVVLPLIEIVADKGVYDYEAKYTPGKSQHIIPPRLPEPWQEKVKELALATYRWLDCRGFSRIDFMVDHKGNPYILEVNTIPGLTEVSLFPDAARAAGISFGELVERLIYLALGREE</sequence>
<dbReference type="OrthoDB" id="9813261at2"/>
<dbReference type="InterPro" id="IPR011761">
    <property type="entry name" value="ATP-grasp"/>
</dbReference>
<dbReference type="InterPro" id="IPR005905">
    <property type="entry name" value="D_ala_D_ala"/>
</dbReference>
<evidence type="ECO:0000256" key="15">
    <source>
        <dbReference type="PIRSR" id="PIRSR039102-1"/>
    </source>
</evidence>
<evidence type="ECO:0000256" key="5">
    <source>
        <dbReference type="ARBA" id="ARBA00022598"/>
    </source>
</evidence>
<evidence type="ECO:0000256" key="7">
    <source>
        <dbReference type="ARBA" id="ARBA00022741"/>
    </source>
</evidence>
<evidence type="ECO:0000256" key="3">
    <source>
        <dbReference type="ARBA" id="ARBA00010871"/>
    </source>
</evidence>
<dbReference type="GO" id="GO:0008716">
    <property type="term" value="F:D-alanine-D-alanine ligase activity"/>
    <property type="evidence" value="ECO:0007669"/>
    <property type="project" value="UniProtKB-UniRule"/>
</dbReference>
<evidence type="ECO:0000256" key="13">
    <source>
        <dbReference type="ARBA" id="ARBA00023316"/>
    </source>
</evidence>
<dbReference type="NCBIfam" id="NF002378">
    <property type="entry name" value="PRK01372.1"/>
    <property type="match status" value="1"/>
</dbReference>
<dbReference type="Pfam" id="PF01820">
    <property type="entry name" value="Dala_Dala_lig_N"/>
    <property type="match status" value="1"/>
</dbReference>
<evidence type="ECO:0000256" key="16">
    <source>
        <dbReference type="PIRSR" id="PIRSR039102-3"/>
    </source>
</evidence>
<dbReference type="InterPro" id="IPR000291">
    <property type="entry name" value="D-Ala_lig_Van_CS"/>
</dbReference>
<dbReference type="PANTHER" id="PTHR23132:SF23">
    <property type="entry name" value="D-ALANINE--D-ALANINE LIGASE B"/>
    <property type="match status" value="1"/>
</dbReference>
<comment type="similarity">
    <text evidence="3 14">Belongs to the D-alanine--D-alanine ligase family.</text>
</comment>
<evidence type="ECO:0000256" key="1">
    <source>
        <dbReference type="ARBA" id="ARBA00001936"/>
    </source>
</evidence>
<organism evidence="19 20">
    <name type="scientific">Ammonifex degensii (strain DSM 10501 / KC4)</name>
    <dbReference type="NCBI Taxonomy" id="429009"/>
    <lineage>
        <taxon>Bacteria</taxon>
        <taxon>Bacillati</taxon>
        <taxon>Bacillota</taxon>
        <taxon>Clostridia</taxon>
        <taxon>Thermoanaerobacterales</taxon>
        <taxon>Thermoanaerobacteraceae</taxon>
        <taxon>Ammonifex</taxon>
    </lineage>
</organism>
<keyword evidence="11 14" id="KW-0573">Peptidoglycan synthesis</keyword>
<evidence type="ECO:0000313" key="19">
    <source>
        <dbReference type="EMBL" id="ACX52234.1"/>
    </source>
</evidence>
<dbReference type="HOGENOM" id="CLU_039268_2_0_9"/>
<gene>
    <name evidence="14" type="primary">ddl</name>
    <name evidence="19" type="ordered locus">Adeg_1108</name>
</gene>
<dbReference type="SUPFAM" id="SSF56059">
    <property type="entry name" value="Glutathione synthetase ATP-binding domain-like"/>
    <property type="match status" value="1"/>
</dbReference>
<keyword evidence="5 14" id="KW-0436">Ligase</keyword>
<dbReference type="KEGG" id="adg:Adeg_1108"/>
<dbReference type="GO" id="GO:0005737">
    <property type="term" value="C:cytoplasm"/>
    <property type="evidence" value="ECO:0007669"/>
    <property type="project" value="UniProtKB-SubCell"/>
</dbReference>
<evidence type="ECO:0000256" key="8">
    <source>
        <dbReference type="ARBA" id="ARBA00022840"/>
    </source>
</evidence>
<dbReference type="PROSITE" id="PS00844">
    <property type="entry name" value="DALA_DALA_LIGASE_2"/>
    <property type="match status" value="1"/>
</dbReference>
<dbReference type="AlphaFoldDB" id="C9RDA7"/>
<evidence type="ECO:0000256" key="6">
    <source>
        <dbReference type="ARBA" id="ARBA00022723"/>
    </source>
</evidence>
<dbReference type="GO" id="GO:0071555">
    <property type="term" value="P:cell wall organization"/>
    <property type="evidence" value="ECO:0007669"/>
    <property type="project" value="UniProtKB-KW"/>
</dbReference>
<dbReference type="Gene3D" id="3.30.1490.20">
    <property type="entry name" value="ATP-grasp fold, A domain"/>
    <property type="match status" value="1"/>
</dbReference>
<accession>C9RDA7</accession>
<dbReference type="InterPro" id="IPR011095">
    <property type="entry name" value="Dala_Dala_lig_C"/>
</dbReference>
<keyword evidence="7 17" id="KW-0547">Nucleotide-binding</keyword>
<comment type="subcellular location">
    <subcellularLocation>
        <location evidence="2 14">Cytoplasm</location>
    </subcellularLocation>
</comment>
<keyword evidence="6 16" id="KW-0479">Metal-binding</keyword>
<feature type="active site" evidence="15">
    <location>
        <position position="279"/>
    </location>
</feature>